<evidence type="ECO:0000313" key="14">
    <source>
        <dbReference type="EMBL" id="CAF1131562.1"/>
    </source>
</evidence>
<dbReference type="PANTHER" id="PTHR11048:SF28">
    <property type="entry name" value="4-HYDROXYBENZOATE POLYPRENYLTRANSFERASE, MITOCHONDRIAL"/>
    <property type="match status" value="1"/>
</dbReference>
<evidence type="ECO:0000256" key="1">
    <source>
        <dbReference type="ARBA" id="ARBA00001946"/>
    </source>
</evidence>
<keyword evidence="5 13" id="KW-0831">Ubiquinone biosynthesis</keyword>
<dbReference type="Gene3D" id="1.10.357.140">
    <property type="entry name" value="UbiA prenyltransferase"/>
    <property type="match status" value="1"/>
</dbReference>
<reference evidence="14" key="1">
    <citation type="submission" date="2021-02" db="EMBL/GenBank/DDBJ databases">
        <authorList>
            <person name="Nowell W R."/>
        </authorList>
    </citation>
    <scope>NUCLEOTIDE SEQUENCE</scope>
</reference>
<dbReference type="InterPro" id="IPR044878">
    <property type="entry name" value="UbiA_sf"/>
</dbReference>
<keyword evidence="8 13" id="KW-0472">Membrane</keyword>
<dbReference type="Proteomes" id="UP000663852">
    <property type="component" value="Unassembled WGS sequence"/>
</dbReference>
<dbReference type="InterPro" id="IPR039653">
    <property type="entry name" value="Prenyltransferase"/>
</dbReference>
<comment type="catalytic activity">
    <reaction evidence="11">
        <text>all-trans-nonaprenyl diphosphate + 4-hydroxybenzoate = 4-hydroxy-3-(all-trans-nonaprenyl)benzoate + diphosphate</text>
        <dbReference type="Rhea" id="RHEA:17709"/>
        <dbReference type="ChEBI" id="CHEBI:17879"/>
        <dbReference type="ChEBI" id="CHEBI:33019"/>
        <dbReference type="ChEBI" id="CHEBI:58391"/>
        <dbReference type="ChEBI" id="CHEBI:84502"/>
        <dbReference type="EC" id="2.5.1.39"/>
    </reaction>
    <physiologicalReaction direction="left-to-right" evidence="11">
        <dbReference type="Rhea" id="RHEA:17710"/>
    </physiologicalReaction>
</comment>
<sequence>MSENFTFRPKSSANQVKLVNQLERQFHTITQLLYTTNVPGALLDRQVLPYIADDVIFKDPWQEGGDKKLYRIGMKGFHNMFHFTFDTFQLNVKLNDDGTTGRCIVDGIMNLQQFSWIYTYPLRSIFVYEFRLLNTDNIDDPKFEIFRHEEMWSFADMIDGIPGIGWILNKIRSIILMIPLLRQNVCSLFSRSAIFRLSNISVCHLSSTKRNTISRPRSVFDRLPKSLHPYVRLSRLDKPTGSWVIFLPGAWSIALAETSLNTLSLFGLFGIGTILMRGAGCTINDLWDREYDRRVERTKGRPLASRQLSTRQGIIWLVTQLSLGFLVLIQLNLPTIGIGVLSLIPVFIYPLMKRYTYWPQFFLGVTLNWGTLMGFTAATGQIYPAVIFPLYFASICWTLHYDTIYAHQDKQDDLLIGVKSTALLFGKDSKLWLRAFSVGMLTHLITVGLSVDQTWPYYLGLVGVGCHLWRQIENVNLHDDQSCWKTFVSNRTTGLMILACIFVGNLFK</sequence>
<dbReference type="PROSITE" id="PS00943">
    <property type="entry name" value="UBIA"/>
    <property type="match status" value="1"/>
</dbReference>
<dbReference type="GO" id="GO:0008412">
    <property type="term" value="F:4-hydroxybenzoate polyprenyltransferase activity"/>
    <property type="evidence" value="ECO:0007669"/>
    <property type="project" value="UniProtKB-EC"/>
</dbReference>
<comment type="catalytic activity">
    <reaction evidence="10">
        <text>all-trans-decaprenyl diphosphate + 4-hydroxybenzoate = 4-hydroxy-3-(all-trans-decaprenyl)benzoate + diphosphate</text>
        <dbReference type="Rhea" id="RHEA:44564"/>
        <dbReference type="ChEBI" id="CHEBI:17879"/>
        <dbReference type="ChEBI" id="CHEBI:33019"/>
        <dbReference type="ChEBI" id="CHEBI:60721"/>
        <dbReference type="ChEBI" id="CHEBI:84503"/>
        <dbReference type="EC" id="2.5.1.39"/>
    </reaction>
    <physiologicalReaction direction="left-to-right" evidence="10">
        <dbReference type="Rhea" id="RHEA:44565"/>
    </physiologicalReaction>
</comment>
<evidence type="ECO:0000313" key="15">
    <source>
        <dbReference type="Proteomes" id="UP000663852"/>
    </source>
</evidence>
<dbReference type="OrthoDB" id="18170at2759"/>
<evidence type="ECO:0000256" key="9">
    <source>
        <dbReference type="ARBA" id="ARBA00023229"/>
    </source>
</evidence>
<evidence type="ECO:0000256" key="8">
    <source>
        <dbReference type="ARBA" id="ARBA00023136"/>
    </source>
</evidence>
<comment type="pathway">
    <text evidence="13">Cofactor biosynthesis; ubiquinone biosynthesis.</text>
</comment>
<feature type="transmembrane region" description="Helical" evidence="13">
    <location>
        <begin position="357"/>
        <end position="376"/>
    </location>
</feature>
<dbReference type="InterPro" id="IPR000537">
    <property type="entry name" value="UbiA_prenyltransferase"/>
</dbReference>
<keyword evidence="13" id="KW-0999">Mitochondrion inner membrane</keyword>
<dbReference type="Gene3D" id="1.20.120.1780">
    <property type="entry name" value="UbiA prenyltransferase"/>
    <property type="match status" value="1"/>
</dbReference>
<evidence type="ECO:0000256" key="13">
    <source>
        <dbReference type="HAMAP-Rule" id="MF_03189"/>
    </source>
</evidence>
<dbReference type="GO" id="GO:0006744">
    <property type="term" value="P:ubiquinone biosynthetic process"/>
    <property type="evidence" value="ECO:0007669"/>
    <property type="project" value="UniProtKB-UniRule"/>
</dbReference>
<dbReference type="AlphaFoldDB" id="A0A814RDK0"/>
<comment type="caution">
    <text evidence="14">The sequence shown here is derived from an EMBL/GenBank/DDBJ whole genome shotgun (WGS) entry which is preliminary data.</text>
</comment>
<dbReference type="HAMAP" id="MF_01635">
    <property type="entry name" value="UbiA"/>
    <property type="match status" value="1"/>
</dbReference>
<dbReference type="UniPathway" id="UPA00232"/>
<evidence type="ECO:0000256" key="10">
    <source>
        <dbReference type="ARBA" id="ARBA00049890"/>
    </source>
</evidence>
<dbReference type="GO" id="GO:0005743">
    <property type="term" value="C:mitochondrial inner membrane"/>
    <property type="evidence" value="ECO:0007669"/>
    <property type="project" value="UniProtKB-SubCell"/>
</dbReference>
<keyword evidence="9 13" id="KW-0414">Isoprene biosynthesis</keyword>
<accession>A0A814RDK0</accession>
<comment type="catalytic activity">
    <reaction evidence="12">
        <text>an all-trans-polyprenyl diphosphate + 4-hydroxybenzoate = a 4-hydroxy-3-(all-trans-polyprenyl)benzoate + diphosphate</text>
        <dbReference type="Rhea" id="RHEA:44504"/>
        <dbReference type="Rhea" id="RHEA-COMP:9514"/>
        <dbReference type="Rhea" id="RHEA-COMP:9564"/>
        <dbReference type="ChEBI" id="CHEBI:17879"/>
        <dbReference type="ChEBI" id="CHEBI:33019"/>
        <dbReference type="ChEBI" id="CHEBI:58914"/>
        <dbReference type="ChEBI" id="CHEBI:78396"/>
        <dbReference type="EC" id="2.5.1.39"/>
    </reaction>
    <physiologicalReaction direction="left-to-right" evidence="12">
        <dbReference type="Rhea" id="RHEA:44505"/>
    </physiologicalReaction>
</comment>
<dbReference type="InterPro" id="IPR006370">
    <property type="entry name" value="HB_polyprenyltransferase-like"/>
</dbReference>
<dbReference type="EC" id="2.5.1.39" evidence="13"/>
<gene>
    <name evidence="14" type="ORF">EDS130_LOCUS21606</name>
</gene>
<evidence type="ECO:0000256" key="5">
    <source>
        <dbReference type="ARBA" id="ARBA00022688"/>
    </source>
</evidence>
<comment type="subcellular location">
    <subcellularLocation>
        <location evidence="2">Membrane</location>
        <topology evidence="2">Multi-pass membrane protein</topology>
    </subcellularLocation>
    <subcellularLocation>
        <location evidence="13">Mitochondrion inner membrane</location>
        <topology evidence="13">Multi-pass membrane protein</topology>
        <orientation evidence="13">Matrix side</orientation>
    </subcellularLocation>
</comment>
<keyword evidence="6 13" id="KW-0812">Transmembrane</keyword>
<dbReference type="InterPro" id="IPR030470">
    <property type="entry name" value="UbiA_prenylTrfase_CS"/>
</dbReference>
<organism evidence="14 15">
    <name type="scientific">Adineta ricciae</name>
    <name type="common">Rotifer</name>
    <dbReference type="NCBI Taxonomy" id="249248"/>
    <lineage>
        <taxon>Eukaryota</taxon>
        <taxon>Metazoa</taxon>
        <taxon>Spiralia</taxon>
        <taxon>Gnathifera</taxon>
        <taxon>Rotifera</taxon>
        <taxon>Eurotatoria</taxon>
        <taxon>Bdelloidea</taxon>
        <taxon>Adinetida</taxon>
        <taxon>Adinetidae</taxon>
        <taxon>Adineta</taxon>
    </lineage>
</organism>
<dbReference type="CDD" id="cd13959">
    <property type="entry name" value="PT_UbiA_COQ2"/>
    <property type="match status" value="1"/>
</dbReference>
<keyword evidence="4 13" id="KW-0808">Transferase</keyword>
<dbReference type="FunFam" id="1.20.120.1780:FF:000001">
    <property type="entry name" value="4-hydroxybenzoate octaprenyltransferase"/>
    <property type="match status" value="1"/>
</dbReference>
<dbReference type="Pfam" id="PF01040">
    <property type="entry name" value="UbiA"/>
    <property type="match status" value="1"/>
</dbReference>
<evidence type="ECO:0000256" key="4">
    <source>
        <dbReference type="ARBA" id="ARBA00022679"/>
    </source>
</evidence>
<name>A0A814RDK0_ADIRI</name>
<dbReference type="FunFam" id="1.10.357.140:FF:000003">
    <property type="entry name" value="4-hydroxybenzoate polyprenyltransferase, mitochondrial"/>
    <property type="match status" value="1"/>
</dbReference>
<keyword evidence="7 13" id="KW-1133">Transmembrane helix</keyword>
<proteinExistence type="inferred from homology"/>
<dbReference type="GO" id="GO:0008299">
    <property type="term" value="P:isoprenoid biosynthetic process"/>
    <property type="evidence" value="ECO:0007669"/>
    <property type="project" value="UniProtKB-UniRule"/>
</dbReference>
<comment type="cofactor">
    <cofactor evidence="1 13">
        <name>Mg(2+)</name>
        <dbReference type="ChEBI" id="CHEBI:18420"/>
    </cofactor>
</comment>
<evidence type="ECO:0000256" key="2">
    <source>
        <dbReference type="ARBA" id="ARBA00004141"/>
    </source>
</evidence>
<evidence type="ECO:0000256" key="6">
    <source>
        <dbReference type="ARBA" id="ARBA00022692"/>
    </source>
</evidence>
<dbReference type="EMBL" id="CAJNOJ010000110">
    <property type="protein sequence ID" value="CAF1131562.1"/>
    <property type="molecule type" value="Genomic_DNA"/>
</dbReference>
<protein>
    <recommendedName>
        <fullName evidence="13">4-hydroxybenzoate polyprenyltransferase, mitochondrial</fullName>
        <shortName evidence="13">4-HB polyprenyltransferase</shortName>
        <ecNumber evidence="13">2.5.1.39</ecNumber>
    </recommendedName>
    <alternativeName>
        <fullName evidence="13">Para-hydroxybenzoate--polyprenyltransferase</fullName>
        <shortName evidence="13">PHB:PPT</shortName>
        <shortName evidence="13">PHB:polyprenyltransferase</shortName>
    </alternativeName>
</protein>
<evidence type="ECO:0000256" key="11">
    <source>
        <dbReference type="ARBA" id="ARBA00050454"/>
    </source>
</evidence>
<feature type="transmembrane region" description="Helical" evidence="13">
    <location>
        <begin position="335"/>
        <end position="352"/>
    </location>
</feature>
<dbReference type="NCBIfam" id="TIGR01474">
    <property type="entry name" value="ubiA_proteo"/>
    <property type="match status" value="1"/>
</dbReference>
<comment type="function">
    <text evidence="13">Catalyzes the prenylation of para-hydroxybenzoate (PHB) with an all-trans polyprenyl group. Mediates the second step in the final reaction sequence of coenzyme Q (CoQ) biosynthesis, which is the condensation of the polyisoprenoid side chain with PHB, generating the first membrane-bound Q intermediate.</text>
</comment>
<evidence type="ECO:0000256" key="3">
    <source>
        <dbReference type="ARBA" id="ARBA00005985"/>
    </source>
</evidence>
<evidence type="ECO:0000256" key="12">
    <source>
        <dbReference type="ARBA" id="ARBA00051182"/>
    </source>
</evidence>
<dbReference type="PANTHER" id="PTHR11048">
    <property type="entry name" value="PRENYLTRANSFERASES"/>
    <property type="match status" value="1"/>
</dbReference>
<evidence type="ECO:0000256" key="7">
    <source>
        <dbReference type="ARBA" id="ARBA00022989"/>
    </source>
</evidence>
<comment type="similarity">
    <text evidence="3 13">Belongs to the UbiA prenyltransferase family.</text>
</comment>
<keyword evidence="13" id="KW-0496">Mitochondrion</keyword>